<comment type="function">
    <text evidence="10">Catalyzes the phosphorylation of the position 2 hydroxy group of 4-diphosphocytidyl-2C-methyl-D-erythritol.</text>
</comment>
<evidence type="ECO:0000256" key="10">
    <source>
        <dbReference type="HAMAP-Rule" id="MF_00061"/>
    </source>
</evidence>
<dbReference type="SUPFAM" id="SSF54211">
    <property type="entry name" value="Ribosomal protein S5 domain 2-like"/>
    <property type="match status" value="1"/>
</dbReference>
<dbReference type="NCBIfam" id="TIGR00154">
    <property type="entry name" value="ispE"/>
    <property type="match status" value="1"/>
</dbReference>
<evidence type="ECO:0000259" key="12">
    <source>
        <dbReference type="Pfam" id="PF08544"/>
    </source>
</evidence>
<keyword evidence="6 10" id="KW-0418">Kinase</keyword>
<dbReference type="HAMAP" id="MF_00061">
    <property type="entry name" value="IspE"/>
    <property type="match status" value="1"/>
</dbReference>
<evidence type="ECO:0000256" key="4">
    <source>
        <dbReference type="ARBA" id="ARBA00022679"/>
    </source>
</evidence>
<protein>
    <recommendedName>
        <fullName evidence="3 10">4-diphosphocytidyl-2-C-methyl-D-erythritol kinase</fullName>
        <shortName evidence="10">CMK</shortName>
        <ecNumber evidence="2 10">2.7.1.148</ecNumber>
    </recommendedName>
    <alternativeName>
        <fullName evidence="9 10">4-(cytidine-5'-diphospho)-2-C-methyl-D-erythritol kinase</fullName>
    </alternativeName>
</protein>
<proteinExistence type="inferred from homology"/>
<dbReference type="InterPro" id="IPR020568">
    <property type="entry name" value="Ribosomal_Su5_D2-typ_SF"/>
</dbReference>
<dbReference type="Gene3D" id="3.30.70.890">
    <property type="entry name" value="GHMP kinase, C-terminal domain"/>
    <property type="match status" value="1"/>
</dbReference>
<comment type="similarity">
    <text evidence="1 10">Belongs to the GHMP kinase family. IspE subfamily.</text>
</comment>
<dbReference type="InterPro" id="IPR036554">
    <property type="entry name" value="GHMP_kinase_C_sf"/>
</dbReference>
<name>A0ABV8SRS9_9GAMM</name>
<accession>A0ABV8SRS9</accession>
<dbReference type="EMBL" id="JBHSDU010000003">
    <property type="protein sequence ID" value="MFC4309174.1"/>
    <property type="molecule type" value="Genomic_DNA"/>
</dbReference>
<dbReference type="SUPFAM" id="SSF55060">
    <property type="entry name" value="GHMP Kinase, C-terminal domain"/>
    <property type="match status" value="1"/>
</dbReference>
<evidence type="ECO:0000256" key="3">
    <source>
        <dbReference type="ARBA" id="ARBA00017473"/>
    </source>
</evidence>
<comment type="caution">
    <text evidence="13">The sequence shown here is derived from an EMBL/GenBank/DDBJ whole genome shotgun (WGS) entry which is preliminary data.</text>
</comment>
<dbReference type="RefSeq" id="WP_380596236.1">
    <property type="nucleotide sequence ID" value="NZ_JBHSDU010000003.1"/>
</dbReference>
<evidence type="ECO:0000259" key="11">
    <source>
        <dbReference type="Pfam" id="PF00288"/>
    </source>
</evidence>
<feature type="active site" evidence="10">
    <location>
        <position position="145"/>
    </location>
</feature>
<dbReference type="Pfam" id="PF08544">
    <property type="entry name" value="GHMP_kinases_C"/>
    <property type="match status" value="1"/>
</dbReference>
<feature type="active site" evidence="10">
    <location>
        <position position="20"/>
    </location>
</feature>
<dbReference type="InterPro" id="IPR004424">
    <property type="entry name" value="IspE"/>
</dbReference>
<evidence type="ECO:0000256" key="5">
    <source>
        <dbReference type="ARBA" id="ARBA00022741"/>
    </source>
</evidence>
<evidence type="ECO:0000256" key="7">
    <source>
        <dbReference type="ARBA" id="ARBA00022840"/>
    </source>
</evidence>
<evidence type="ECO:0000313" key="14">
    <source>
        <dbReference type="Proteomes" id="UP001595904"/>
    </source>
</evidence>
<evidence type="ECO:0000313" key="13">
    <source>
        <dbReference type="EMBL" id="MFC4309174.1"/>
    </source>
</evidence>
<evidence type="ECO:0000256" key="9">
    <source>
        <dbReference type="ARBA" id="ARBA00032554"/>
    </source>
</evidence>
<dbReference type="PANTHER" id="PTHR43527:SF2">
    <property type="entry name" value="4-DIPHOSPHOCYTIDYL-2-C-METHYL-D-ERYTHRITOL KINASE, CHLOROPLASTIC"/>
    <property type="match status" value="1"/>
</dbReference>
<organism evidence="13 14">
    <name type="scientific">Steroidobacter flavus</name>
    <dbReference type="NCBI Taxonomy" id="1842136"/>
    <lineage>
        <taxon>Bacteria</taxon>
        <taxon>Pseudomonadati</taxon>
        <taxon>Pseudomonadota</taxon>
        <taxon>Gammaproteobacteria</taxon>
        <taxon>Steroidobacterales</taxon>
        <taxon>Steroidobacteraceae</taxon>
        <taxon>Steroidobacter</taxon>
    </lineage>
</organism>
<comment type="catalytic activity">
    <reaction evidence="10">
        <text>4-CDP-2-C-methyl-D-erythritol + ATP = 4-CDP-2-C-methyl-D-erythritol 2-phosphate + ADP + H(+)</text>
        <dbReference type="Rhea" id="RHEA:18437"/>
        <dbReference type="ChEBI" id="CHEBI:15378"/>
        <dbReference type="ChEBI" id="CHEBI:30616"/>
        <dbReference type="ChEBI" id="CHEBI:57823"/>
        <dbReference type="ChEBI" id="CHEBI:57919"/>
        <dbReference type="ChEBI" id="CHEBI:456216"/>
        <dbReference type="EC" id="2.7.1.148"/>
    </reaction>
</comment>
<dbReference type="InterPro" id="IPR013750">
    <property type="entry name" value="GHMP_kinase_C_dom"/>
</dbReference>
<feature type="binding site" evidence="10">
    <location>
        <begin position="103"/>
        <end position="113"/>
    </location>
    <ligand>
        <name>ATP</name>
        <dbReference type="ChEBI" id="CHEBI:30616"/>
    </ligand>
</feature>
<evidence type="ECO:0000256" key="2">
    <source>
        <dbReference type="ARBA" id="ARBA00012052"/>
    </source>
</evidence>
<dbReference type="InterPro" id="IPR006204">
    <property type="entry name" value="GHMP_kinase_N_dom"/>
</dbReference>
<reference evidence="14" key="1">
    <citation type="journal article" date="2019" name="Int. J. Syst. Evol. Microbiol.">
        <title>The Global Catalogue of Microorganisms (GCM) 10K type strain sequencing project: providing services to taxonomists for standard genome sequencing and annotation.</title>
        <authorList>
            <consortium name="The Broad Institute Genomics Platform"/>
            <consortium name="The Broad Institute Genome Sequencing Center for Infectious Disease"/>
            <person name="Wu L."/>
            <person name="Ma J."/>
        </authorList>
    </citation>
    <scope>NUCLEOTIDE SEQUENCE [LARGE SCALE GENOMIC DNA]</scope>
    <source>
        <strain evidence="14">CGMCC 1.10759</strain>
    </source>
</reference>
<gene>
    <name evidence="10 13" type="primary">ispE</name>
    <name evidence="13" type="ORF">ACFPN2_08795</name>
</gene>
<feature type="domain" description="GHMP kinase N-terminal" evidence="11">
    <location>
        <begin position="76"/>
        <end position="152"/>
    </location>
</feature>
<dbReference type="Proteomes" id="UP001595904">
    <property type="component" value="Unassembled WGS sequence"/>
</dbReference>
<feature type="domain" description="GHMP kinase C-terminal" evidence="12">
    <location>
        <begin position="213"/>
        <end position="269"/>
    </location>
</feature>
<keyword evidence="4 10" id="KW-0808">Transferase</keyword>
<dbReference type="PANTHER" id="PTHR43527">
    <property type="entry name" value="4-DIPHOSPHOCYTIDYL-2-C-METHYL-D-ERYTHRITOL KINASE, CHLOROPLASTIC"/>
    <property type="match status" value="1"/>
</dbReference>
<sequence length="291" mass="31442">MNTARDEFLGLPEPWPAPAKLNLCLHIVGQRADGYHLLQSAMQLIDLCDELQFYQRPAGVIERVGDNADIPAEDDLVVRAARLLATRYEVFDGVGIEIKKRIPVQGGLGGGSSDAATVLVALNDLWRLDLKIEELAALGLELGADVPIFVRGHSAWAEGVGEQLTPCDFPEQVFLVLKPQAGVSTAAVFQDPELTRNSPITTIRAFFAGGGHNDCAPVVRKRSAEIAEALDWLDDFGEARLTGTGACVFVALPDEATARSVLARVPARWTGYVVRGLNRSPLLDRLAHESA</sequence>
<dbReference type="PIRSF" id="PIRSF010376">
    <property type="entry name" value="IspE"/>
    <property type="match status" value="1"/>
</dbReference>
<comment type="pathway">
    <text evidence="10">Isoprenoid biosynthesis; isopentenyl diphosphate biosynthesis via DXP pathway; isopentenyl diphosphate from 1-deoxy-D-xylulose 5-phosphate: step 3/6.</text>
</comment>
<dbReference type="GO" id="GO:0050515">
    <property type="term" value="F:4-(cytidine 5'-diphospho)-2-C-methyl-D-erythritol kinase activity"/>
    <property type="evidence" value="ECO:0007669"/>
    <property type="project" value="UniProtKB-EC"/>
</dbReference>
<evidence type="ECO:0000256" key="6">
    <source>
        <dbReference type="ARBA" id="ARBA00022777"/>
    </source>
</evidence>
<dbReference type="InterPro" id="IPR014721">
    <property type="entry name" value="Ribsml_uS5_D2-typ_fold_subgr"/>
</dbReference>
<keyword evidence="5 10" id="KW-0547">Nucleotide-binding</keyword>
<dbReference type="EC" id="2.7.1.148" evidence="2 10"/>
<evidence type="ECO:0000256" key="1">
    <source>
        <dbReference type="ARBA" id="ARBA00009684"/>
    </source>
</evidence>
<dbReference type="Gene3D" id="3.30.230.10">
    <property type="match status" value="1"/>
</dbReference>
<keyword evidence="7 10" id="KW-0067">ATP-binding</keyword>
<keyword evidence="8 10" id="KW-0414">Isoprene biosynthesis</keyword>
<keyword evidence="14" id="KW-1185">Reference proteome</keyword>
<dbReference type="Pfam" id="PF00288">
    <property type="entry name" value="GHMP_kinases_N"/>
    <property type="match status" value="1"/>
</dbReference>
<evidence type="ECO:0000256" key="8">
    <source>
        <dbReference type="ARBA" id="ARBA00023229"/>
    </source>
</evidence>